<evidence type="ECO:0000313" key="2">
    <source>
        <dbReference type="EMBL" id="NIZ46374.1"/>
    </source>
</evidence>
<proteinExistence type="predicted"/>
<dbReference type="RefSeq" id="WP_167702844.1">
    <property type="nucleotide sequence ID" value="NZ_CP118168.1"/>
</dbReference>
<dbReference type="AlphaFoldDB" id="A0A968GBT6"/>
<organism evidence="2 3">
    <name type="scientific">Entomospira nematocerorum</name>
    <dbReference type="NCBI Taxonomy" id="2719987"/>
    <lineage>
        <taxon>Bacteria</taxon>
        <taxon>Pseudomonadati</taxon>
        <taxon>Spirochaetota</taxon>
        <taxon>Spirochaetia</taxon>
        <taxon>Spirochaetales</taxon>
        <taxon>Spirochaetaceae</taxon>
        <taxon>Entomospira</taxon>
    </lineage>
</organism>
<comment type="caution">
    <text evidence="2">The sequence shown here is derived from an EMBL/GenBank/DDBJ whole genome shotgun (WGS) entry which is preliminary data.</text>
</comment>
<sequence>MNRFGLRLLAVILLLQGVVAAQQVFRVDDLEFYGKRFFDALREERVPKLQGGMFDFYELAQQFDTMTVKNARRIVKQHHKARANQYAVLASIMYRPLSNVFGITYDVSRIRDPQKFFTSAAGVELFLRIMNDYVIDDGTLDAQLLLALLSIFEESVIPEASAYIKSILMEYIVAYIIAHPFKKAEHRKQIIYRTMGILMFAYYPYQVSRDESAMMWQEAKSNPNNLIHKFGNMTYEKYHQIVTRGVNMISTLTNSGTTLQERTMFNQFLLRNIFNNNQERFTQTVNASRTFLRSDQFMVDIFIPY</sequence>
<evidence type="ECO:0000313" key="3">
    <source>
        <dbReference type="Proteomes" id="UP000752013"/>
    </source>
</evidence>
<dbReference type="Proteomes" id="UP000752013">
    <property type="component" value="Unassembled WGS sequence"/>
</dbReference>
<dbReference type="EMBL" id="JAATLK010000001">
    <property type="protein sequence ID" value="NIZ46374.1"/>
    <property type="molecule type" value="Genomic_DNA"/>
</dbReference>
<evidence type="ECO:0000256" key="1">
    <source>
        <dbReference type="SAM" id="SignalP"/>
    </source>
</evidence>
<feature type="chain" id="PRO_5038112707" evidence="1">
    <location>
        <begin position="21"/>
        <end position="305"/>
    </location>
</feature>
<keyword evidence="1" id="KW-0732">Signal</keyword>
<reference evidence="2" key="1">
    <citation type="submission" date="2020-03" db="EMBL/GenBank/DDBJ databases">
        <title>Spirochaetal bacteria isolated from arthropods constitute a novel genus Entomospira genus novum within the order Spirochaetales.</title>
        <authorList>
            <person name="Grana-Miraglia L."/>
            <person name="Sikutova S."/>
            <person name="Fingerle V."/>
            <person name="Sing A."/>
            <person name="Castillo-Ramirez S."/>
            <person name="Margos G."/>
            <person name="Rudolf I."/>
        </authorList>
    </citation>
    <scope>NUCLEOTIDE SEQUENCE</scope>
    <source>
        <strain evidence="2">BR208</strain>
    </source>
</reference>
<feature type="signal peptide" evidence="1">
    <location>
        <begin position="1"/>
        <end position="20"/>
    </location>
</feature>
<accession>A0A968GBT6</accession>
<keyword evidence="3" id="KW-1185">Reference proteome</keyword>
<gene>
    <name evidence="2" type="ORF">HCT46_00330</name>
</gene>
<name>A0A968GBT6_9SPIO</name>
<protein>
    <submittedName>
        <fullName evidence="2">Uncharacterized protein</fullName>
    </submittedName>
</protein>